<feature type="domain" description="B30.2/SPRY" evidence="5">
    <location>
        <begin position="1111"/>
        <end position="1311"/>
    </location>
</feature>
<dbReference type="EMBL" id="MU839840">
    <property type="protein sequence ID" value="KAK1752232.1"/>
    <property type="molecule type" value="Genomic_DNA"/>
</dbReference>
<organism evidence="6 7">
    <name type="scientific">Echria macrotheca</name>
    <dbReference type="NCBI Taxonomy" id="438768"/>
    <lineage>
        <taxon>Eukaryota</taxon>
        <taxon>Fungi</taxon>
        <taxon>Dikarya</taxon>
        <taxon>Ascomycota</taxon>
        <taxon>Pezizomycotina</taxon>
        <taxon>Sordariomycetes</taxon>
        <taxon>Sordariomycetidae</taxon>
        <taxon>Sordariales</taxon>
        <taxon>Schizotheciaceae</taxon>
        <taxon>Echria</taxon>
    </lineage>
</organism>
<dbReference type="Pfam" id="PF00622">
    <property type="entry name" value="SPRY"/>
    <property type="match status" value="1"/>
</dbReference>
<feature type="repeat" description="ANK" evidence="3">
    <location>
        <begin position="783"/>
        <end position="815"/>
    </location>
</feature>
<name>A0AAJ0F3G9_9PEZI</name>
<gene>
    <name evidence="6" type="ORF">QBC47DRAFT_405436</name>
</gene>
<reference evidence="6" key="1">
    <citation type="submission" date="2023-06" db="EMBL/GenBank/DDBJ databases">
        <title>Genome-scale phylogeny and comparative genomics of the fungal order Sordariales.</title>
        <authorList>
            <consortium name="Lawrence Berkeley National Laboratory"/>
            <person name="Hensen N."/>
            <person name="Bonometti L."/>
            <person name="Westerberg I."/>
            <person name="Brannstrom I.O."/>
            <person name="Guillou S."/>
            <person name="Cros-Aarteil S."/>
            <person name="Calhoun S."/>
            <person name="Haridas S."/>
            <person name="Kuo A."/>
            <person name="Mondo S."/>
            <person name="Pangilinan J."/>
            <person name="Riley R."/>
            <person name="Labutti K."/>
            <person name="Andreopoulos B."/>
            <person name="Lipzen A."/>
            <person name="Chen C."/>
            <person name="Yanf M."/>
            <person name="Daum C."/>
            <person name="Ng V."/>
            <person name="Clum A."/>
            <person name="Steindorff A."/>
            <person name="Ohm R."/>
            <person name="Martin F."/>
            <person name="Silar P."/>
            <person name="Natvig D."/>
            <person name="Lalanne C."/>
            <person name="Gautier V."/>
            <person name="Ament-Velasquez S.L."/>
            <person name="Kruys A."/>
            <person name="Hutchinson M.I."/>
            <person name="Powell A.J."/>
            <person name="Barry K."/>
            <person name="Miller A.N."/>
            <person name="Grigoriev I.V."/>
            <person name="Debuchy R."/>
            <person name="Gladieux P."/>
            <person name="Thoren M.H."/>
            <person name="Johannesson H."/>
        </authorList>
    </citation>
    <scope>NUCLEOTIDE SEQUENCE</scope>
    <source>
        <strain evidence="6">PSN4</strain>
    </source>
</reference>
<protein>
    <submittedName>
        <fullName evidence="6">Ankyrin repeat-containing domain protein</fullName>
    </submittedName>
</protein>
<feature type="compositionally biased region" description="Low complexity" evidence="4">
    <location>
        <begin position="129"/>
        <end position="138"/>
    </location>
</feature>
<evidence type="ECO:0000313" key="6">
    <source>
        <dbReference type="EMBL" id="KAK1752232.1"/>
    </source>
</evidence>
<dbReference type="InterPro" id="IPR043136">
    <property type="entry name" value="B30.2/SPRY_sf"/>
</dbReference>
<dbReference type="Gene3D" id="2.60.120.920">
    <property type="match status" value="1"/>
</dbReference>
<keyword evidence="1" id="KW-0677">Repeat</keyword>
<dbReference type="PROSITE" id="PS50297">
    <property type="entry name" value="ANK_REP_REGION"/>
    <property type="match status" value="5"/>
</dbReference>
<accession>A0AAJ0F3G9</accession>
<feature type="repeat" description="ANK" evidence="3">
    <location>
        <begin position="336"/>
        <end position="368"/>
    </location>
</feature>
<dbReference type="InterPro" id="IPR003877">
    <property type="entry name" value="SPRY_dom"/>
</dbReference>
<feature type="repeat" description="ANK" evidence="3">
    <location>
        <begin position="888"/>
        <end position="920"/>
    </location>
</feature>
<dbReference type="PRINTS" id="PR01415">
    <property type="entry name" value="ANKYRIN"/>
</dbReference>
<evidence type="ECO:0000256" key="1">
    <source>
        <dbReference type="ARBA" id="ARBA00022737"/>
    </source>
</evidence>
<feature type="region of interest" description="Disordered" evidence="4">
    <location>
        <begin position="127"/>
        <end position="188"/>
    </location>
</feature>
<dbReference type="PANTHER" id="PTHR24123:SF33">
    <property type="entry name" value="PROTEIN HOS4"/>
    <property type="match status" value="1"/>
</dbReference>
<feature type="compositionally biased region" description="Basic and acidic residues" evidence="4">
    <location>
        <begin position="165"/>
        <end position="175"/>
    </location>
</feature>
<keyword evidence="7" id="KW-1185">Reference proteome</keyword>
<evidence type="ECO:0000313" key="7">
    <source>
        <dbReference type="Proteomes" id="UP001239445"/>
    </source>
</evidence>
<dbReference type="PANTHER" id="PTHR24123">
    <property type="entry name" value="ANKYRIN REPEAT-CONTAINING"/>
    <property type="match status" value="1"/>
</dbReference>
<dbReference type="SUPFAM" id="SSF48403">
    <property type="entry name" value="Ankyrin repeat"/>
    <property type="match status" value="4"/>
</dbReference>
<comment type="caution">
    <text evidence="6">The sequence shown here is derived from an EMBL/GenBank/DDBJ whole genome shotgun (WGS) entry which is preliminary data.</text>
</comment>
<dbReference type="InterPro" id="IPR001870">
    <property type="entry name" value="B30.2/SPRY"/>
</dbReference>
<sequence>MGRDTVVAKFRLRSSRRRSTESEMLASIIYQILCQRPDRFLDIEDDARRLHGWSSHRLRVILGLILSSEHGNGENFVMVINRVDRTWDGDGSPLRVLGEIQAFCPFRIIATSKAEIRRPRISEILLEDSTTTSSSSRRNSIRSSRHSPSPPPPAFWRGSPSTRHRASDGPSRDADFSPIESSDSRQTNEALHRACELGDVAAVRRAFYDGVDAETPVNDRGFTPLHTAARYNHPDVARELLHRNVNAFTTDGEGSSPLHIACRYGSQAVIEPLLDAMQDRLPTDSRLRTPLHAAALNANVNIFRQILDHYLGCWGRTSSRASLLALEELLLRTDADGRNVLHTAAETGSGDIIKEILVRAASHDNQSNTFSLEEFLLRSQDLNAEFPLHLAARHGHTGTVGILCQSMDQKLISARNAAGKTPLHLACSGGYYEAVSELLGYRASLGLVDKDNLTPVMEAARAGSGDTVRLLCREGASLLPQAGGSPLYEAVVAQNEDLTTAILDIAGEEGTDLRRQADLKGRLPVMWAAQKGNRRIFDRLLADPTQFSIKDADWNSVLHYAAEGGNVRIVSVLLGKRWLRSHINSPNRFGYTPLQSAAKAGSMEVVDTLLHHGAHIVANKAIALAATDEIALRLLERSAGFVEAADLADAVHNAAREGHLGTLRIITSPDIAIRPDPNFPDGEEKTALILAAEAGQTEIVRYLAANIVGVKINARDNARRTPISYAAENGHIGVVELLASYGEVDLTTESGFSPLVYAAMNGHLLLVKALESACTARYGKTDQLSIALCAAAEGGHIDIVQFLLEKGADPLERRHAVVPAQNSWSQAFNALEHALVRGHVEIISRLSDFTPESWEPYRARRLQLACNHPDGLAAYLHHCRDVDEPDENGVTALSYAVQNGHLVAAQLLLEAKADPARQDVTGKSPLHYAVAPRKPKLGKKLILDSEFTELLLRYSTSDTFQVQDQAGNTPLVDAIRAGTIYSVRALLVKDDKSIQFPASEGRQSPLWIALETSAFEIARLILELADLRVLTGSHHELVAVASRRAPRMQLALLKSLPGINVRLEWVQGLVRNDTTGVIVRYLLQQGAVTWRVDDHGWSLTDFAYATDPRRCWTKSDAEITRTANQVYHRPRRWLPMGEEGYPYLGIHGKGLVVRYSAPYDTVAVTAAVRSDHPIPPHRAYYFEIRIANVGLDAGLIGVGLCTSDTTVSDLTPSANTGPKPRQNLRYVYYGSGLVEKSGRPYAEGDRFSAGDVIGCHIDFARGMAYFRKNGGRIGLLHRLDEILPVSGRLFPMVVTASIGCEVVAGFDQASPVYYEREEGRCESDGGGDLRERVW</sequence>
<feature type="repeat" description="ANK" evidence="3">
    <location>
        <begin position="589"/>
        <end position="621"/>
    </location>
</feature>
<dbReference type="Pfam" id="PF12796">
    <property type="entry name" value="Ank_2"/>
    <property type="match status" value="5"/>
</dbReference>
<dbReference type="PROSITE" id="PS50088">
    <property type="entry name" value="ANK_REPEAT"/>
    <property type="match status" value="7"/>
</dbReference>
<dbReference type="SUPFAM" id="SSF49899">
    <property type="entry name" value="Concanavalin A-like lectins/glucanases"/>
    <property type="match status" value="1"/>
</dbReference>
<dbReference type="Proteomes" id="UP001239445">
    <property type="component" value="Unassembled WGS sequence"/>
</dbReference>
<dbReference type="Gene3D" id="1.25.40.20">
    <property type="entry name" value="Ankyrin repeat-containing domain"/>
    <property type="match status" value="5"/>
</dbReference>
<evidence type="ECO:0000256" key="4">
    <source>
        <dbReference type="SAM" id="MobiDB-lite"/>
    </source>
</evidence>
<dbReference type="Pfam" id="PF13857">
    <property type="entry name" value="Ank_5"/>
    <property type="match status" value="1"/>
</dbReference>
<evidence type="ECO:0000256" key="3">
    <source>
        <dbReference type="PROSITE-ProRule" id="PRU00023"/>
    </source>
</evidence>
<dbReference type="InterPro" id="IPR051165">
    <property type="entry name" value="Multifunctional_ANK_Repeat"/>
</dbReference>
<evidence type="ECO:0000256" key="2">
    <source>
        <dbReference type="ARBA" id="ARBA00023043"/>
    </source>
</evidence>
<dbReference type="InterPro" id="IPR036770">
    <property type="entry name" value="Ankyrin_rpt-contain_sf"/>
</dbReference>
<feature type="compositionally biased region" description="Polar residues" evidence="4">
    <location>
        <begin position="179"/>
        <end position="188"/>
    </location>
</feature>
<feature type="repeat" description="ANK" evidence="3">
    <location>
        <begin position="253"/>
        <end position="285"/>
    </location>
</feature>
<feature type="repeat" description="ANK" evidence="3">
    <location>
        <begin position="220"/>
        <end position="252"/>
    </location>
</feature>
<dbReference type="PROSITE" id="PS50188">
    <property type="entry name" value="B302_SPRY"/>
    <property type="match status" value="1"/>
</dbReference>
<proteinExistence type="predicted"/>
<dbReference type="InterPro" id="IPR002110">
    <property type="entry name" value="Ankyrin_rpt"/>
</dbReference>
<evidence type="ECO:0000259" key="5">
    <source>
        <dbReference type="PROSITE" id="PS50188"/>
    </source>
</evidence>
<dbReference type="SMART" id="SM00248">
    <property type="entry name" value="ANK"/>
    <property type="match status" value="20"/>
</dbReference>
<keyword evidence="2 3" id="KW-0040">ANK repeat</keyword>
<feature type="repeat" description="ANK" evidence="3">
    <location>
        <begin position="418"/>
        <end position="450"/>
    </location>
</feature>
<dbReference type="InterPro" id="IPR013320">
    <property type="entry name" value="ConA-like_dom_sf"/>
</dbReference>